<evidence type="ECO:0000256" key="3">
    <source>
        <dbReference type="ARBA" id="ARBA00022989"/>
    </source>
</evidence>
<dbReference type="CDD" id="cd18987">
    <property type="entry name" value="LGIC_ECD_anion"/>
    <property type="match status" value="1"/>
</dbReference>
<protein>
    <recommendedName>
        <fullName evidence="7">Neurotransmitter-gated ion-channel ligand-binding domain-containing protein</fullName>
    </recommendedName>
</protein>
<dbReference type="PANTHER" id="PTHR18945">
    <property type="entry name" value="NEUROTRANSMITTER GATED ION CHANNEL"/>
    <property type="match status" value="1"/>
</dbReference>
<dbReference type="PROSITE" id="PS00236">
    <property type="entry name" value="NEUROTR_ION_CHANNEL"/>
    <property type="match status" value="1"/>
</dbReference>
<keyword evidence="3" id="KW-1133">Transmembrane helix</keyword>
<keyword evidence="8" id="KW-1185">Reference proteome</keyword>
<keyword evidence="5" id="KW-0732">Signal</keyword>
<dbReference type="FunFam" id="2.70.170.10:FF:000051">
    <property type="entry name" value="Ligand-Gated ion Channel"/>
    <property type="match status" value="1"/>
</dbReference>
<feature type="domain" description="Neurotransmitter-gated ion-channel ligand-binding" evidence="7">
    <location>
        <begin position="29"/>
        <end position="210"/>
    </location>
</feature>
<keyword evidence="4" id="KW-0472">Membrane</keyword>
<dbReference type="Gene3D" id="2.70.170.10">
    <property type="entry name" value="Neurotransmitter-gated ion-channel ligand-binding domain"/>
    <property type="match status" value="1"/>
</dbReference>
<dbReference type="InterPro" id="IPR036734">
    <property type="entry name" value="Neur_chan_lig-bd_sf"/>
</dbReference>
<dbReference type="GO" id="GO:0016020">
    <property type="term" value="C:membrane"/>
    <property type="evidence" value="ECO:0007669"/>
    <property type="project" value="UniProtKB-SubCell"/>
</dbReference>
<name>A0AAF3EPI8_9BILA</name>
<evidence type="ECO:0000256" key="4">
    <source>
        <dbReference type="ARBA" id="ARBA00023136"/>
    </source>
</evidence>
<evidence type="ECO:0000256" key="1">
    <source>
        <dbReference type="ARBA" id="ARBA00004141"/>
    </source>
</evidence>
<evidence type="ECO:0000313" key="8">
    <source>
        <dbReference type="Proteomes" id="UP000887575"/>
    </source>
</evidence>
<keyword evidence="5" id="KW-0406">Ion transport</keyword>
<keyword evidence="5" id="KW-0813">Transport</keyword>
<dbReference type="InterPro" id="IPR018000">
    <property type="entry name" value="Neurotransmitter_ion_chnl_CS"/>
</dbReference>
<reference evidence="9" key="1">
    <citation type="submission" date="2024-02" db="UniProtKB">
        <authorList>
            <consortium name="WormBaseParasite"/>
        </authorList>
    </citation>
    <scope>IDENTIFICATION</scope>
</reference>
<dbReference type="Proteomes" id="UP000887575">
    <property type="component" value="Unassembled WGS sequence"/>
</dbReference>
<dbReference type="AlphaFoldDB" id="A0AAF3EPI8"/>
<evidence type="ECO:0000313" key="9">
    <source>
        <dbReference type="WBParaSite" id="MBELARI_LOCUS15997"/>
    </source>
</evidence>
<evidence type="ECO:0000259" key="7">
    <source>
        <dbReference type="Pfam" id="PF02931"/>
    </source>
</evidence>
<dbReference type="Gene3D" id="6.10.250.2810">
    <property type="match status" value="1"/>
</dbReference>
<feature type="chain" id="PRO_5041768626" description="Neurotransmitter-gated ion-channel ligand-binding domain-containing protein" evidence="5">
    <location>
        <begin position="17"/>
        <end position="371"/>
    </location>
</feature>
<feature type="signal peptide" evidence="5">
    <location>
        <begin position="1"/>
        <end position="16"/>
    </location>
</feature>
<dbReference type="PRINTS" id="PR00252">
    <property type="entry name" value="NRIONCHANNEL"/>
</dbReference>
<sequence>MIQIFLLGLLAHSTHSLTSIGEIIENTIKRIPTQNTTRPLEVRLGFYLESIGNFKSAEMSFDVDMYLYMSWKDHRLRHRSVDQVLVTDDRIRKKLWLPDLYFANAKEAKVHEVTAPNFNIFIDKDGTIAYSCRFTMSISCNLQLRNYPMDVQMCGIRILSYAHIQKQMDVKWFDEGPIRANPEIRLPEFEITNITARYCNGAYRYAVTQNGYKYAVPARVTLSFTTLVSLTTLGNGMRYGLPMVDYAKAIDLWYGESPHRPPYLVVYKEPENQDGATEYDSAEETFNDGGNLGNQTDQIREDELEISDDDTKMWNKAMRKDNPNGLIVLPRKRKNKDPQEPCTQASRPNSQLINRGVAESTYAVMMWLRGS</sequence>
<keyword evidence="2" id="KW-0812">Transmembrane</keyword>
<dbReference type="Pfam" id="PF02931">
    <property type="entry name" value="Neur_chan_LBD"/>
    <property type="match status" value="1"/>
</dbReference>
<feature type="compositionally biased region" description="Polar residues" evidence="6">
    <location>
        <begin position="341"/>
        <end position="350"/>
    </location>
</feature>
<dbReference type="InterPro" id="IPR006202">
    <property type="entry name" value="Neur_chan_lig-bd"/>
</dbReference>
<dbReference type="SUPFAM" id="SSF63712">
    <property type="entry name" value="Nicotinic receptor ligand binding domain-like"/>
    <property type="match status" value="1"/>
</dbReference>
<organism evidence="8 9">
    <name type="scientific">Mesorhabditis belari</name>
    <dbReference type="NCBI Taxonomy" id="2138241"/>
    <lineage>
        <taxon>Eukaryota</taxon>
        <taxon>Metazoa</taxon>
        <taxon>Ecdysozoa</taxon>
        <taxon>Nematoda</taxon>
        <taxon>Chromadorea</taxon>
        <taxon>Rhabditida</taxon>
        <taxon>Rhabditina</taxon>
        <taxon>Rhabditomorpha</taxon>
        <taxon>Rhabditoidea</taxon>
        <taxon>Rhabditidae</taxon>
        <taxon>Mesorhabditinae</taxon>
        <taxon>Mesorhabditis</taxon>
    </lineage>
</organism>
<evidence type="ECO:0000256" key="2">
    <source>
        <dbReference type="ARBA" id="ARBA00022692"/>
    </source>
</evidence>
<evidence type="ECO:0000256" key="5">
    <source>
        <dbReference type="RuleBase" id="RU000687"/>
    </source>
</evidence>
<keyword evidence="5" id="KW-0407">Ion channel</keyword>
<proteinExistence type="inferred from homology"/>
<evidence type="ECO:0000256" key="6">
    <source>
        <dbReference type="SAM" id="MobiDB-lite"/>
    </source>
</evidence>
<dbReference type="WBParaSite" id="MBELARI_LOCUS15997">
    <property type="protein sequence ID" value="MBELARI_LOCUS15997"/>
    <property type="gene ID" value="MBELARI_LOCUS15997"/>
</dbReference>
<dbReference type="GO" id="GO:0004888">
    <property type="term" value="F:transmembrane signaling receptor activity"/>
    <property type="evidence" value="ECO:0007669"/>
    <property type="project" value="InterPro"/>
</dbReference>
<dbReference type="SUPFAM" id="SSF90112">
    <property type="entry name" value="Neurotransmitter-gated ion-channel transmembrane pore"/>
    <property type="match status" value="1"/>
</dbReference>
<dbReference type="InterPro" id="IPR036719">
    <property type="entry name" value="Neuro-gated_channel_TM_sf"/>
</dbReference>
<dbReference type="InterPro" id="IPR006201">
    <property type="entry name" value="Neur_channel"/>
</dbReference>
<comment type="similarity">
    <text evidence="5">Belongs to the ligand-gated ion channel (TC 1.A.9) family.</text>
</comment>
<feature type="region of interest" description="Disordered" evidence="6">
    <location>
        <begin position="328"/>
        <end position="350"/>
    </location>
</feature>
<accession>A0AAF3EPI8</accession>
<dbReference type="GO" id="GO:0005230">
    <property type="term" value="F:extracellular ligand-gated monoatomic ion channel activity"/>
    <property type="evidence" value="ECO:0007669"/>
    <property type="project" value="InterPro"/>
</dbReference>
<comment type="subcellular location">
    <subcellularLocation>
        <location evidence="1">Membrane</location>
        <topology evidence="1">Multi-pass membrane protein</topology>
    </subcellularLocation>
</comment>